<gene>
    <name evidence="3" type="ORF">RND81_10G045600</name>
</gene>
<dbReference type="PANTHER" id="PTHR47480">
    <property type="entry name" value="EG45-LIKE DOMAIN CONTAINING PROTEIN"/>
    <property type="match status" value="1"/>
</dbReference>
<reference evidence="3" key="1">
    <citation type="submission" date="2024-03" db="EMBL/GenBank/DDBJ databases">
        <title>WGS assembly of Saponaria officinalis var. Norfolk2.</title>
        <authorList>
            <person name="Jenkins J."/>
            <person name="Shu S."/>
            <person name="Grimwood J."/>
            <person name="Barry K."/>
            <person name="Goodstein D."/>
            <person name="Schmutz J."/>
            <person name="Leebens-Mack J."/>
            <person name="Osbourn A."/>
        </authorList>
    </citation>
    <scope>NUCLEOTIDE SEQUENCE [LARGE SCALE GENOMIC DNA]</scope>
    <source>
        <strain evidence="3">JIC</strain>
    </source>
</reference>
<sequence length="133" mass="14663">MKLTLSSLCMLFSIWLWSRMTGVLGDVGTAALYRPPYLPTRCSGYSEEQLPENGYFASVSEGLWNNGAACGRQYQVYCISGPHRSCKNGDIIATVVDLCRKSPCPATLVLNDRAFSELSKSPRATINIEYAQI</sequence>
<dbReference type="Pfam" id="PF03330">
    <property type="entry name" value="DPBB_1"/>
    <property type="match status" value="1"/>
</dbReference>
<protein>
    <recommendedName>
        <fullName evidence="2">Expansin-like EG45 domain-containing protein</fullName>
    </recommendedName>
</protein>
<evidence type="ECO:0000259" key="2">
    <source>
        <dbReference type="PROSITE" id="PS50842"/>
    </source>
</evidence>
<evidence type="ECO:0000256" key="1">
    <source>
        <dbReference type="SAM" id="SignalP"/>
    </source>
</evidence>
<dbReference type="Proteomes" id="UP001443914">
    <property type="component" value="Unassembled WGS sequence"/>
</dbReference>
<dbReference type="AlphaFoldDB" id="A0AAW1I0B1"/>
<name>A0AAW1I0B1_SAPOF</name>
<feature type="chain" id="PRO_5043732641" description="Expansin-like EG45 domain-containing protein" evidence="1">
    <location>
        <begin position="26"/>
        <end position="133"/>
    </location>
</feature>
<dbReference type="SUPFAM" id="SSF50685">
    <property type="entry name" value="Barwin-like endoglucanases"/>
    <property type="match status" value="1"/>
</dbReference>
<accession>A0AAW1I0B1</accession>
<dbReference type="InterPro" id="IPR036908">
    <property type="entry name" value="RlpA-like_sf"/>
</dbReference>
<evidence type="ECO:0000313" key="4">
    <source>
        <dbReference type="Proteomes" id="UP001443914"/>
    </source>
</evidence>
<feature type="domain" description="Expansin-like EG45" evidence="2">
    <location>
        <begin position="28"/>
        <end position="133"/>
    </location>
</feature>
<proteinExistence type="predicted"/>
<dbReference type="InterPro" id="IPR009009">
    <property type="entry name" value="RlpA-like_DPBB"/>
</dbReference>
<dbReference type="PANTHER" id="PTHR47480:SF5">
    <property type="entry name" value="EG45-LIKE DOMAIN CONTAINING PROTEIN"/>
    <property type="match status" value="1"/>
</dbReference>
<evidence type="ECO:0000313" key="3">
    <source>
        <dbReference type="EMBL" id="KAK9682032.1"/>
    </source>
</evidence>
<dbReference type="EMBL" id="JBDFQZ010000010">
    <property type="protein sequence ID" value="KAK9682032.1"/>
    <property type="molecule type" value="Genomic_DNA"/>
</dbReference>
<organism evidence="3 4">
    <name type="scientific">Saponaria officinalis</name>
    <name type="common">Common soapwort</name>
    <name type="synonym">Lychnis saponaria</name>
    <dbReference type="NCBI Taxonomy" id="3572"/>
    <lineage>
        <taxon>Eukaryota</taxon>
        <taxon>Viridiplantae</taxon>
        <taxon>Streptophyta</taxon>
        <taxon>Embryophyta</taxon>
        <taxon>Tracheophyta</taxon>
        <taxon>Spermatophyta</taxon>
        <taxon>Magnoliopsida</taxon>
        <taxon>eudicotyledons</taxon>
        <taxon>Gunneridae</taxon>
        <taxon>Pentapetalae</taxon>
        <taxon>Caryophyllales</taxon>
        <taxon>Caryophyllaceae</taxon>
        <taxon>Caryophylleae</taxon>
        <taxon>Saponaria</taxon>
    </lineage>
</organism>
<dbReference type="InterPro" id="IPR007112">
    <property type="entry name" value="Expansin/allergen_DPBB_dom"/>
</dbReference>
<comment type="caution">
    <text evidence="3">The sequence shown here is derived from an EMBL/GenBank/DDBJ whole genome shotgun (WGS) entry which is preliminary data.</text>
</comment>
<keyword evidence="4" id="KW-1185">Reference proteome</keyword>
<dbReference type="PROSITE" id="PS50842">
    <property type="entry name" value="EXPANSIN_EG45"/>
    <property type="match status" value="1"/>
</dbReference>
<feature type="signal peptide" evidence="1">
    <location>
        <begin position="1"/>
        <end position="25"/>
    </location>
</feature>
<keyword evidence="1" id="KW-0732">Signal</keyword>
<dbReference type="CDD" id="cd22269">
    <property type="entry name" value="DPBB_EG45-like"/>
    <property type="match status" value="1"/>
</dbReference>
<dbReference type="Gene3D" id="2.40.40.10">
    <property type="entry name" value="RlpA-like domain"/>
    <property type="match status" value="1"/>
</dbReference>